<gene>
    <name evidence="14" type="ORF">A2W05_04895</name>
</gene>
<dbReference type="InterPro" id="IPR000212">
    <property type="entry name" value="DNA_helicase_UvrD/REP"/>
</dbReference>
<dbReference type="Gene3D" id="3.40.50.300">
    <property type="entry name" value="P-loop containing nucleotide triphosphate hydrolases"/>
    <property type="match status" value="2"/>
</dbReference>
<dbReference type="FunFam" id="1.10.10.160:FF:000001">
    <property type="entry name" value="ATP-dependent DNA helicase"/>
    <property type="match status" value="1"/>
</dbReference>
<evidence type="ECO:0000313" key="14">
    <source>
        <dbReference type="EMBL" id="OGL43730.1"/>
    </source>
</evidence>
<dbReference type="Pfam" id="PF00580">
    <property type="entry name" value="UvrD-helicase"/>
    <property type="match status" value="1"/>
</dbReference>
<evidence type="ECO:0000256" key="1">
    <source>
        <dbReference type="ARBA" id="ARBA00009922"/>
    </source>
</evidence>
<protein>
    <recommendedName>
        <fullName evidence="9">DNA 3'-5' helicase</fullName>
        <ecNumber evidence="9">5.6.2.4</ecNumber>
    </recommendedName>
</protein>
<keyword evidence="7" id="KW-0413">Isomerase</keyword>
<evidence type="ECO:0000313" key="15">
    <source>
        <dbReference type="Proteomes" id="UP000178797"/>
    </source>
</evidence>
<reference evidence="14 15" key="1">
    <citation type="journal article" date="2016" name="Nat. Commun.">
        <title>Thousands of microbial genomes shed light on interconnected biogeochemical processes in an aquifer system.</title>
        <authorList>
            <person name="Anantharaman K."/>
            <person name="Brown C.T."/>
            <person name="Hug L.A."/>
            <person name="Sharon I."/>
            <person name="Castelle C.J."/>
            <person name="Probst A.J."/>
            <person name="Thomas B.C."/>
            <person name="Singh A."/>
            <person name="Wilkins M.J."/>
            <person name="Karaoz U."/>
            <person name="Brodie E.L."/>
            <person name="Williams K.H."/>
            <person name="Hubbard S.S."/>
            <person name="Banfield J.F."/>
        </authorList>
    </citation>
    <scope>NUCLEOTIDE SEQUENCE [LARGE SCALE GENOMIC DNA]</scope>
</reference>
<proteinExistence type="inferred from homology"/>
<comment type="similarity">
    <text evidence="1">Belongs to the helicase family. UvrD subfamily.</text>
</comment>
<dbReference type="Pfam" id="PF21196">
    <property type="entry name" value="PcrA_UvrD_tudor"/>
    <property type="match status" value="1"/>
</dbReference>
<dbReference type="EMBL" id="MGDE01000211">
    <property type="protein sequence ID" value="OGL43730.1"/>
    <property type="molecule type" value="Genomic_DNA"/>
</dbReference>
<dbReference type="SUPFAM" id="SSF52540">
    <property type="entry name" value="P-loop containing nucleoside triphosphate hydrolases"/>
    <property type="match status" value="1"/>
</dbReference>
<evidence type="ECO:0000256" key="2">
    <source>
        <dbReference type="ARBA" id="ARBA00022741"/>
    </source>
</evidence>
<keyword evidence="3 11" id="KW-0378">Hydrolase</keyword>
<evidence type="ECO:0000256" key="3">
    <source>
        <dbReference type="ARBA" id="ARBA00022801"/>
    </source>
</evidence>
<dbReference type="CDD" id="cd18807">
    <property type="entry name" value="SF1_C_UvrD"/>
    <property type="match status" value="1"/>
</dbReference>
<dbReference type="PANTHER" id="PTHR11070:SF2">
    <property type="entry name" value="ATP-DEPENDENT DNA HELICASE SRS2"/>
    <property type="match status" value="1"/>
</dbReference>
<evidence type="ECO:0000256" key="9">
    <source>
        <dbReference type="ARBA" id="ARBA00034808"/>
    </source>
</evidence>
<dbReference type="GO" id="GO:0003677">
    <property type="term" value="F:DNA binding"/>
    <property type="evidence" value="ECO:0007669"/>
    <property type="project" value="UniProtKB-KW"/>
</dbReference>
<dbReference type="InterPro" id="IPR014017">
    <property type="entry name" value="DNA_helicase_UvrD-like_C"/>
</dbReference>
<dbReference type="GO" id="GO:0005524">
    <property type="term" value="F:ATP binding"/>
    <property type="evidence" value="ECO:0007669"/>
    <property type="project" value="UniProtKB-UniRule"/>
</dbReference>
<evidence type="ECO:0000256" key="6">
    <source>
        <dbReference type="ARBA" id="ARBA00023125"/>
    </source>
</evidence>
<evidence type="ECO:0000256" key="11">
    <source>
        <dbReference type="PROSITE-ProRule" id="PRU00560"/>
    </source>
</evidence>
<comment type="catalytic activity">
    <reaction evidence="10">
        <text>ATP + H2O = ADP + phosphate + H(+)</text>
        <dbReference type="Rhea" id="RHEA:13065"/>
        <dbReference type="ChEBI" id="CHEBI:15377"/>
        <dbReference type="ChEBI" id="CHEBI:15378"/>
        <dbReference type="ChEBI" id="CHEBI:30616"/>
        <dbReference type="ChEBI" id="CHEBI:43474"/>
        <dbReference type="ChEBI" id="CHEBI:456216"/>
        <dbReference type="EC" id="5.6.2.4"/>
    </reaction>
</comment>
<name>A0A1F7RQX0_9BACT</name>
<evidence type="ECO:0000256" key="5">
    <source>
        <dbReference type="ARBA" id="ARBA00022840"/>
    </source>
</evidence>
<comment type="catalytic activity">
    <reaction evidence="8">
        <text>Couples ATP hydrolysis with the unwinding of duplex DNA by translocating in the 3'-5' direction.</text>
        <dbReference type="EC" id="5.6.2.4"/>
    </reaction>
</comment>
<dbReference type="GO" id="GO:0043138">
    <property type="term" value="F:3'-5' DNA helicase activity"/>
    <property type="evidence" value="ECO:0007669"/>
    <property type="project" value="UniProtKB-EC"/>
</dbReference>
<keyword evidence="2 11" id="KW-0547">Nucleotide-binding</keyword>
<dbReference type="PROSITE" id="PS51217">
    <property type="entry name" value="UVRD_HELICASE_CTER"/>
    <property type="match status" value="1"/>
</dbReference>
<feature type="binding site" evidence="11">
    <location>
        <begin position="26"/>
        <end position="33"/>
    </location>
    <ligand>
        <name>ATP</name>
        <dbReference type="ChEBI" id="CHEBI:30616"/>
    </ligand>
</feature>
<dbReference type="CDD" id="cd17932">
    <property type="entry name" value="DEXQc_UvrD"/>
    <property type="match status" value="1"/>
</dbReference>
<dbReference type="InterPro" id="IPR014016">
    <property type="entry name" value="UvrD-like_ATP-bd"/>
</dbReference>
<comment type="caution">
    <text evidence="14">The sequence shown here is derived from an EMBL/GenBank/DDBJ whole genome shotgun (WGS) entry which is preliminary data.</text>
</comment>
<dbReference type="GO" id="GO:0009314">
    <property type="term" value="P:response to radiation"/>
    <property type="evidence" value="ECO:0007669"/>
    <property type="project" value="UniProtKB-ARBA"/>
</dbReference>
<dbReference type="Proteomes" id="UP000178797">
    <property type="component" value="Unassembled WGS sequence"/>
</dbReference>
<feature type="domain" description="UvrD-like helicase C-terminal" evidence="13">
    <location>
        <begin position="284"/>
        <end position="559"/>
    </location>
</feature>
<keyword evidence="5 11" id="KW-0067">ATP-binding</keyword>
<dbReference type="GO" id="GO:0000725">
    <property type="term" value="P:recombinational repair"/>
    <property type="evidence" value="ECO:0007669"/>
    <property type="project" value="TreeGrafter"/>
</dbReference>
<dbReference type="PROSITE" id="PS51198">
    <property type="entry name" value="UVRD_HELICASE_ATP_BIND"/>
    <property type="match status" value="1"/>
</dbReference>
<evidence type="ECO:0000256" key="8">
    <source>
        <dbReference type="ARBA" id="ARBA00034617"/>
    </source>
</evidence>
<keyword evidence="6" id="KW-0238">DNA-binding</keyword>
<organism evidence="14 15">
    <name type="scientific">Candidatus Schekmanbacteria bacterium RBG_16_38_10</name>
    <dbReference type="NCBI Taxonomy" id="1817879"/>
    <lineage>
        <taxon>Bacteria</taxon>
        <taxon>Candidatus Schekmaniibacteriota</taxon>
    </lineage>
</organism>
<feature type="domain" description="UvrD-like helicase ATP-binding" evidence="12">
    <location>
        <begin position="5"/>
        <end position="283"/>
    </location>
</feature>
<evidence type="ECO:0000259" key="12">
    <source>
        <dbReference type="PROSITE" id="PS51198"/>
    </source>
</evidence>
<evidence type="ECO:0000256" key="10">
    <source>
        <dbReference type="ARBA" id="ARBA00048988"/>
    </source>
</evidence>
<accession>A0A1F7RQX0</accession>
<dbReference type="InterPro" id="IPR027417">
    <property type="entry name" value="P-loop_NTPase"/>
</dbReference>
<evidence type="ECO:0000259" key="13">
    <source>
        <dbReference type="PROSITE" id="PS51217"/>
    </source>
</evidence>
<dbReference type="Pfam" id="PF13361">
    <property type="entry name" value="UvrD_C"/>
    <property type="match status" value="1"/>
</dbReference>
<dbReference type="Gene3D" id="1.10.486.10">
    <property type="entry name" value="PCRA, domain 4"/>
    <property type="match status" value="1"/>
</dbReference>
<dbReference type="AlphaFoldDB" id="A0A1F7RQX0"/>
<dbReference type="PANTHER" id="PTHR11070">
    <property type="entry name" value="UVRD / RECB / PCRA DNA HELICASE FAMILY MEMBER"/>
    <property type="match status" value="1"/>
</dbReference>
<dbReference type="EC" id="5.6.2.4" evidence="9"/>
<sequence>MESLKDLNEMQKRAVEQINGPVLVLAGAGSGKTRVITYRIAHLKKNYGILPENVVAVTFTNKAAKEMKERVLSLTGSGQIHWISTFHSICAKVLRKHCQMLGFENNFVIYDSSDQLNMIKSIIEDLGVDERVLTPDNAQSYISSAKNQLKKPSDINEVFNDYFSEQLIRVYSVYQKRLRKNNAMDFDDLLMHAAELLKSNPDILNYYSEKWQYIMVDEYQDTNHAQYQLIRLLSSKHKNLCVVGDDDQSIYRWRGADITNILNFEKDFPDCLVVRLEQNYRSTKNILRAANSVIEKNLSRKGKSLWTENIEGEKIHHATLNSEVEEGLYICRKIKELCFNEKRRLNDFAIFYRTNAQSRVIEDMLRRENMPYDIFGGVRFYDRKEIKDLLAYMRVVLNPDDDLSFERIVNIPNRGIGEATLSKIKKIAERDSISLYKASEVFLKEGKLSLKTETSLSEFLKLICGFINLQQRISVSELTEKILEETRYAEEVIGKNKEEREGRIENLREFISAVEEFEKSPEETSLKAFLEQISLITAVDKYDENLERVTLMTLHNAKGLEFQVVFMCGMEEGLFPHFLSSNESLEVEEERRLCYVGMTRAKERLFLTNTYRRKIYGAERMNLSSRFLREISDEFIEVDRGWPEEQNSFDMKMEENSHRVWRPDATRGSDRSPDLSFSDKSDSFLRAGSKVLHPFFGKGTVLETKGTGENQKITVSFINVGVKKLSLKHANLEKI</sequence>
<dbReference type="GO" id="GO:0005829">
    <property type="term" value="C:cytosol"/>
    <property type="evidence" value="ECO:0007669"/>
    <property type="project" value="TreeGrafter"/>
</dbReference>
<dbReference type="GO" id="GO:0016887">
    <property type="term" value="F:ATP hydrolysis activity"/>
    <property type="evidence" value="ECO:0007669"/>
    <property type="project" value="RHEA"/>
</dbReference>
<evidence type="ECO:0000256" key="7">
    <source>
        <dbReference type="ARBA" id="ARBA00023235"/>
    </source>
</evidence>
<dbReference type="GO" id="GO:0033202">
    <property type="term" value="C:DNA helicase complex"/>
    <property type="evidence" value="ECO:0007669"/>
    <property type="project" value="TreeGrafter"/>
</dbReference>
<dbReference type="Gene3D" id="1.10.10.160">
    <property type="match status" value="1"/>
</dbReference>
<evidence type="ECO:0000256" key="4">
    <source>
        <dbReference type="ARBA" id="ARBA00022806"/>
    </source>
</evidence>
<keyword evidence="4 11" id="KW-0347">Helicase</keyword>
<dbReference type="InterPro" id="IPR013986">
    <property type="entry name" value="DExx_box_DNA_helicase_dom_sf"/>
</dbReference>
<dbReference type="FunFam" id="1.10.486.10:FF:000003">
    <property type="entry name" value="ATP-dependent DNA helicase"/>
    <property type="match status" value="1"/>
</dbReference>